<dbReference type="InterPro" id="IPR050306">
    <property type="entry name" value="PfkB_Carbo_kinase"/>
</dbReference>
<name>A0A1I6GWI5_9RHOB</name>
<dbReference type="CDD" id="cd01166">
    <property type="entry name" value="KdgK"/>
    <property type="match status" value="1"/>
</dbReference>
<keyword evidence="6" id="KW-1185">Reference proteome</keyword>
<sequence>MTRIIAIGECMVEMAPSESQGEYRMGFAGDTMNTAWYLRKLLPPSDHVDYLTAVGSDATSAKMTGFLEEAGIGTGQIARRDGLTVGLYMISLADGERSFSYWRGQSAARTLAQDAAALDAALDGADVAYFSGITLAILPDDDRARLLEALSKFRAKGGDVVFDPNLRPGLWPSSEAMTDAVMQAAAVSSTVLPSHEDEATWFGDADTAATAQRYVSCGAQTVIVKNGPDEMLAWDAGTTSTHAPVAAVKVVDTTAAGDSFNAGFLASRIAGQPLDVSINAAANLAARVIQARGALADVT</sequence>
<evidence type="ECO:0000313" key="5">
    <source>
        <dbReference type="EMBL" id="SFR46614.1"/>
    </source>
</evidence>
<dbReference type="GO" id="GO:0006974">
    <property type="term" value="P:DNA damage response"/>
    <property type="evidence" value="ECO:0007669"/>
    <property type="project" value="TreeGrafter"/>
</dbReference>
<evidence type="ECO:0000256" key="1">
    <source>
        <dbReference type="ARBA" id="ARBA00010688"/>
    </source>
</evidence>
<proteinExistence type="inferred from homology"/>
<dbReference type="EMBL" id="FOYO01000001">
    <property type="protein sequence ID" value="SFR46614.1"/>
    <property type="molecule type" value="Genomic_DNA"/>
</dbReference>
<dbReference type="PANTHER" id="PTHR43085:SF15">
    <property type="entry name" value="2-DEHYDRO-3-DEOXYGLUCONOKINASE"/>
    <property type="match status" value="1"/>
</dbReference>
<evidence type="ECO:0000256" key="3">
    <source>
        <dbReference type="ARBA" id="ARBA00022777"/>
    </source>
</evidence>
<dbReference type="InterPro" id="IPR011611">
    <property type="entry name" value="PfkB_dom"/>
</dbReference>
<evidence type="ECO:0000259" key="4">
    <source>
        <dbReference type="Pfam" id="PF00294"/>
    </source>
</evidence>
<dbReference type="PROSITE" id="PS00584">
    <property type="entry name" value="PFKB_KINASES_2"/>
    <property type="match status" value="1"/>
</dbReference>
<evidence type="ECO:0000313" key="6">
    <source>
        <dbReference type="Proteomes" id="UP000199658"/>
    </source>
</evidence>
<dbReference type="GO" id="GO:0008673">
    <property type="term" value="F:2-dehydro-3-deoxygluconokinase activity"/>
    <property type="evidence" value="ECO:0007669"/>
    <property type="project" value="TreeGrafter"/>
</dbReference>
<gene>
    <name evidence="5" type="ORF">SAMN04488002_2088</name>
</gene>
<dbReference type="InterPro" id="IPR029056">
    <property type="entry name" value="Ribokinase-like"/>
</dbReference>
<comment type="similarity">
    <text evidence="1">Belongs to the carbohydrate kinase PfkB family.</text>
</comment>
<dbReference type="Proteomes" id="UP000199658">
    <property type="component" value="Unassembled WGS sequence"/>
</dbReference>
<dbReference type="STRING" id="670154.SAMN04488002_2088"/>
<dbReference type="GO" id="GO:0019698">
    <property type="term" value="P:D-galacturonate catabolic process"/>
    <property type="evidence" value="ECO:0007669"/>
    <property type="project" value="TreeGrafter"/>
</dbReference>
<accession>A0A1I6GWI5</accession>
<dbReference type="PANTHER" id="PTHR43085">
    <property type="entry name" value="HEXOKINASE FAMILY MEMBER"/>
    <property type="match status" value="1"/>
</dbReference>
<dbReference type="SUPFAM" id="SSF53613">
    <property type="entry name" value="Ribokinase-like"/>
    <property type="match status" value="1"/>
</dbReference>
<dbReference type="GO" id="GO:0005829">
    <property type="term" value="C:cytosol"/>
    <property type="evidence" value="ECO:0007669"/>
    <property type="project" value="TreeGrafter"/>
</dbReference>
<protein>
    <submittedName>
        <fullName evidence="5">2-dehydro-3-deoxygluconokinase</fullName>
    </submittedName>
</protein>
<organism evidence="5 6">
    <name type="scientific">Litoreibacter janthinus</name>
    <dbReference type="NCBI Taxonomy" id="670154"/>
    <lineage>
        <taxon>Bacteria</taxon>
        <taxon>Pseudomonadati</taxon>
        <taxon>Pseudomonadota</taxon>
        <taxon>Alphaproteobacteria</taxon>
        <taxon>Rhodobacterales</taxon>
        <taxon>Roseobacteraceae</taxon>
        <taxon>Litoreibacter</taxon>
    </lineage>
</organism>
<reference evidence="6" key="1">
    <citation type="submission" date="2016-10" db="EMBL/GenBank/DDBJ databases">
        <authorList>
            <person name="Varghese N."/>
            <person name="Submissions S."/>
        </authorList>
    </citation>
    <scope>NUCLEOTIDE SEQUENCE [LARGE SCALE GENOMIC DNA]</scope>
    <source>
        <strain evidence="6">DSM 26921</strain>
    </source>
</reference>
<dbReference type="RefSeq" id="WP_090216380.1">
    <property type="nucleotide sequence ID" value="NZ_FOYO01000001.1"/>
</dbReference>
<dbReference type="GO" id="GO:0042840">
    <property type="term" value="P:D-glucuronate catabolic process"/>
    <property type="evidence" value="ECO:0007669"/>
    <property type="project" value="TreeGrafter"/>
</dbReference>
<dbReference type="OrthoDB" id="9776822at2"/>
<keyword evidence="2" id="KW-0808">Transferase</keyword>
<feature type="domain" description="Carbohydrate kinase PfkB" evidence="4">
    <location>
        <begin position="1"/>
        <end position="296"/>
    </location>
</feature>
<dbReference type="Pfam" id="PF00294">
    <property type="entry name" value="PfkB"/>
    <property type="match status" value="1"/>
</dbReference>
<keyword evidence="3 5" id="KW-0418">Kinase</keyword>
<dbReference type="InterPro" id="IPR002173">
    <property type="entry name" value="Carboh/pur_kinase_PfkB_CS"/>
</dbReference>
<dbReference type="AlphaFoldDB" id="A0A1I6GWI5"/>
<evidence type="ECO:0000256" key="2">
    <source>
        <dbReference type="ARBA" id="ARBA00022679"/>
    </source>
</evidence>
<dbReference type="Gene3D" id="3.40.1190.20">
    <property type="match status" value="1"/>
</dbReference>